<dbReference type="OrthoDB" id="351121at2157"/>
<dbReference type="GeneID" id="35591606"/>
<dbReference type="RefSeq" id="WP_103424941.1">
    <property type="nucleotide sequence ID" value="NZ_CP026309.1"/>
</dbReference>
<organism evidence="1 2">
    <name type="scientific">Salinigranum rubrum</name>
    <dbReference type="NCBI Taxonomy" id="755307"/>
    <lineage>
        <taxon>Archaea</taxon>
        <taxon>Methanobacteriati</taxon>
        <taxon>Methanobacteriota</taxon>
        <taxon>Stenosarchaea group</taxon>
        <taxon>Halobacteria</taxon>
        <taxon>Halobacteriales</taxon>
        <taxon>Haloferacaceae</taxon>
        <taxon>Salinigranum</taxon>
    </lineage>
</organism>
<evidence type="ECO:0000313" key="1">
    <source>
        <dbReference type="EMBL" id="AUV81253.1"/>
    </source>
</evidence>
<reference evidence="1 2" key="1">
    <citation type="submission" date="2018-01" db="EMBL/GenBank/DDBJ databases">
        <title>Complete genome sequence of Salinigranum rubrum GX10T, an extremely halophilic archaeon isolated from a marine solar saltern.</title>
        <authorList>
            <person name="Han S."/>
        </authorList>
    </citation>
    <scope>NUCLEOTIDE SEQUENCE [LARGE SCALE GENOMIC DNA]</scope>
    <source>
        <strain evidence="1 2">GX10</strain>
    </source>
</reference>
<keyword evidence="2" id="KW-1185">Reference proteome</keyword>
<sequence>MSAANNSQLSDALSGAFVEIALVTDLGQAGESESIIGFTKGETTVSNESTDMEVNFHESEWTQRNRQHKAITIEFMTQFVKDMPQLETIGIVDSDGVPQTDTEQDLRFYIYPEAPNKAQSADQVVELYRTEIDWGEGTLAGDNSELPFTGYCNGGYKFGKTTA</sequence>
<gene>
    <name evidence="1" type="ORF">C2R22_05910</name>
</gene>
<dbReference type="KEGG" id="srub:C2R22_05910"/>
<accession>A0A2I8VH42</accession>
<dbReference type="Proteomes" id="UP000236584">
    <property type="component" value="Chromosome"/>
</dbReference>
<dbReference type="EMBL" id="CP026309">
    <property type="protein sequence ID" value="AUV81253.1"/>
    <property type="molecule type" value="Genomic_DNA"/>
</dbReference>
<protein>
    <submittedName>
        <fullName evidence="1">Uncharacterized protein</fullName>
    </submittedName>
</protein>
<evidence type="ECO:0000313" key="2">
    <source>
        <dbReference type="Proteomes" id="UP000236584"/>
    </source>
</evidence>
<name>A0A2I8VH42_9EURY</name>
<proteinExistence type="predicted"/>
<dbReference type="AlphaFoldDB" id="A0A2I8VH42"/>